<gene>
    <name evidence="16" type="primary">feoB</name>
    <name evidence="15" type="synonym">feoB_3</name>
    <name evidence="16" type="ORF">DS742_21165</name>
    <name evidence="15" type="ORF">LAD12857_16190</name>
</gene>
<keyword evidence="7 13" id="KW-1133">Transmembrane helix</keyword>
<feature type="transmembrane region" description="Helical" evidence="13">
    <location>
        <begin position="648"/>
        <end position="670"/>
    </location>
</feature>
<protein>
    <recommendedName>
        <fullName evidence="10 13">Ferrous iron transport protein B</fullName>
    </recommendedName>
</protein>
<evidence type="ECO:0000256" key="10">
    <source>
        <dbReference type="NCBIfam" id="TIGR00437"/>
    </source>
</evidence>
<feature type="binding site" evidence="12">
    <location>
        <position position="49"/>
    </location>
    <ligand>
        <name>Mg(2+)</name>
        <dbReference type="ChEBI" id="CHEBI:18420"/>
        <label>2</label>
    </ligand>
</feature>
<organism evidence="16 17">
    <name type="scientific">Lacrimispora amygdalina</name>
    <dbReference type="NCBI Taxonomy" id="253257"/>
    <lineage>
        <taxon>Bacteria</taxon>
        <taxon>Bacillati</taxon>
        <taxon>Bacillota</taxon>
        <taxon>Clostridia</taxon>
        <taxon>Lachnospirales</taxon>
        <taxon>Lachnospiraceae</taxon>
        <taxon>Lacrimispora</taxon>
    </lineage>
</organism>
<dbReference type="PROSITE" id="PS51711">
    <property type="entry name" value="G_FEOB"/>
    <property type="match status" value="1"/>
</dbReference>
<dbReference type="GO" id="GO:0046872">
    <property type="term" value="F:metal ion binding"/>
    <property type="evidence" value="ECO:0007669"/>
    <property type="project" value="UniProtKB-KW"/>
</dbReference>
<keyword evidence="9 13" id="KW-0472">Membrane</keyword>
<dbReference type="Proteomes" id="UP001419084">
    <property type="component" value="Unassembled WGS sequence"/>
</dbReference>
<evidence type="ECO:0000256" key="9">
    <source>
        <dbReference type="ARBA" id="ARBA00023136"/>
    </source>
</evidence>
<keyword evidence="12" id="KW-0479">Metal-binding</keyword>
<dbReference type="CDD" id="cd01879">
    <property type="entry name" value="FeoB"/>
    <property type="match status" value="1"/>
</dbReference>
<evidence type="ECO:0000313" key="15">
    <source>
        <dbReference type="EMBL" id="GLB29696.1"/>
    </source>
</evidence>
<feature type="binding site" evidence="11">
    <location>
        <begin position="140"/>
        <end position="143"/>
    </location>
    <ligand>
        <name>GTP</name>
        <dbReference type="ChEBI" id="CHEBI:37565"/>
        <label>1</label>
    </ligand>
</feature>
<dbReference type="NCBIfam" id="TIGR00437">
    <property type="entry name" value="feoB"/>
    <property type="match status" value="1"/>
</dbReference>
<dbReference type="InterPro" id="IPR003373">
    <property type="entry name" value="Fe2_transport_prot-B"/>
</dbReference>
<feature type="binding site" evidence="12">
    <location>
        <position position="48"/>
    </location>
    <ligand>
        <name>Mg(2+)</name>
        <dbReference type="ChEBI" id="CHEBI:18420"/>
        <label>2</label>
    </ligand>
</feature>
<dbReference type="InterPro" id="IPR011640">
    <property type="entry name" value="Fe2_transport_prot_B_C"/>
</dbReference>
<evidence type="ECO:0000256" key="3">
    <source>
        <dbReference type="ARBA" id="ARBA00022448"/>
    </source>
</evidence>
<feature type="binding site" evidence="12">
    <location>
        <position position="45"/>
    </location>
    <ligand>
        <name>Mg(2+)</name>
        <dbReference type="ChEBI" id="CHEBI:18420"/>
        <label>2</label>
    </ligand>
</feature>
<dbReference type="GO" id="GO:0015093">
    <property type="term" value="F:ferrous iron transmembrane transporter activity"/>
    <property type="evidence" value="ECO:0007669"/>
    <property type="project" value="UniProtKB-UniRule"/>
</dbReference>
<feature type="transmembrane region" description="Helical" evidence="13">
    <location>
        <begin position="556"/>
        <end position="578"/>
    </location>
</feature>
<comment type="similarity">
    <text evidence="13">Belongs to the TRAFAC class TrmE-Era-EngA-EngB-Septin-like GTPase superfamily. FeoB GTPase (TC 9.A.8) family.</text>
</comment>
<dbReference type="Pfam" id="PF07670">
    <property type="entry name" value="Gate"/>
    <property type="match status" value="2"/>
</dbReference>
<keyword evidence="3 13" id="KW-0813">Transport</keyword>
<sequence length="720" mass="78829">MGLTNASTGTGVLNHCGLHIEKVTPKDKIIALAGNPNVGKSTVFNALTGLNQHTGNWPGKTVVNAQGKYRYKDTNFIMVDIPGTYSLMANSTEEEIARDFICFGGADSVVVVADATCLERNLNLVLQTLEVTDRVILCVNLMDEARKKKINIDLKVLTSRLGIPVIGTSARSKKGLDELMEAVKGLSESEAALNPLRIDYGEEIEAAVSMLEPVLTDLSGEKISSRWVALKLLDGDESLLTSLKNHLGFDLLQNDEIAQAVKEAKLIMEEAGVQTDQFRDQIVTKIVQCCENICREAVTFEKEEYAARDRKIDKIITSKITGIPIMIAMLFGIFWFTITGANVPSSLLASGLFMLENPLSQFFLWLSAPEWLRGIFVDGIFRTLAWVISVMLPPMAIFFPLFTLLEDLGYLPRVAFNLDNFFRKACAHGKQALTMCMGFGCNACGVIGCRIIDSPRERLIAILTNNFVPCNGRFPTLIAIITMFFAGSANGAFQSVISTLMLTVTIVLGVAMTLLISKLLSKTILKGMPSSFQLELPPYRRPQVGKVIVRSIFDRTLYVLGRAIAVAAPAGLVIWILANIHAGDLSLLAHCAGFLDPFARFIGLDGYILMAFILGFPANEIVVPILIMSYMAAGTLTDMDSLTELHQLFVNNGWTWLTAVCTMLFTLLHWPCGTTCLTVKKETQSLKWTLVSFTIPTVTGIVVCMIVANTVRLLGLVSGI</sequence>
<dbReference type="InterPro" id="IPR050860">
    <property type="entry name" value="FeoB_GTPase"/>
</dbReference>
<keyword evidence="12" id="KW-0460">Magnesium</keyword>
<dbReference type="Proteomes" id="UP000260680">
    <property type="component" value="Unassembled WGS sequence"/>
</dbReference>
<proteinExistence type="inferred from homology"/>
<feature type="transmembrane region" description="Helical" evidence="13">
    <location>
        <begin position="474"/>
        <end position="493"/>
    </location>
</feature>
<evidence type="ECO:0000256" key="8">
    <source>
        <dbReference type="ARBA" id="ARBA00023134"/>
    </source>
</evidence>
<dbReference type="Pfam" id="PF07664">
    <property type="entry name" value="FeoB_C"/>
    <property type="match status" value="1"/>
</dbReference>
<dbReference type="GO" id="GO:0005886">
    <property type="term" value="C:plasma membrane"/>
    <property type="evidence" value="ECO:0007669"/>
    <property type="project" value="UniProtKB-SubCell"/>
</dbReference>
<dbReference type="Pfam" id="PF02421">
    <property type="entry name" value="FeoB_N"/>
    <property type="match status" value="1"/>
</dbReference>
<comment type="caution">
    <text evidence="16">The sequence shown here is derived from an EMBL/GenBank/DDBJ whole genome shotgun (WGS) entry which is preliminary data.</text>
</comment>
<keyword evidence="13" id="KW-0408">Iron</keyword>
<dbReference type="SUPFAM" id="SSF52540">
    <property type="entry name" value="P-loop containing nucleoside triphosphate hydrolases"/>
    <property type="match status" value="1"/>
</dbReference>
<comment type="function">
    <text evidence="1 13">Probable transporter of a GTP-driven Fe(2+) uptake system.</text>
</comment>
<evidence type="ECO:0000313" key="18">
    <source>
        <dbReference type="Proteomes" id="UP001419084"/>
    </source>
</evidence>
<evidence type="ECO:0000259" key="14">
    <source>
        <dbReference type="PROSITE" id="PS51711"/>
    </source>
</evidence>
<feature type="binding site" evidence="12">
    <location>
        <position position="46"/>
    </location>
    <ligand>
        <name>Mg(2+)</name>
        <dbReference type="ChEBI" id="CHEBI:18420"/>
        <label>2</label>
    </ligand>
</feature>
<dbReference type="InterPro" id="IPR030389">
    <property type="entry name" value="G_FEOB_dom"/>
</dbReference>
<evidence type="ECO:0000256" key="2">
    <source>
        <dbReference type="ARBA" id="ARBA00004651"/>
    </source>
</evidence>
<feature type="transmembrane region" description="Helical" evidence="13">
    <location>
        <begin position="607"/>
        <end position="627"/>
    </location>
</feature>
<dbReference type="InterPro" id="IPR041069">
    <property type="entry name" value="FeoB_Cyto"/>
</dbReference>
<dbReference type="PANTHER" id="PTHR43185">
    <property type="entry name" value="FERROUS IRON TRANSPORT PROTEIN B"/>
    <property type="match status" value="1"/>
</dbReference>
<feature type="transmembrane region" description="Helical" evidence="13">
    <location>
        <begin position="499"/>
        <end position="520"/>
    </location>
</feature>
<feature type="transmembrane region" description="Helical" evidence="13">
    <location>
        <begin position="380"/>
        <end position="402"/>
    </location>
</feature>
<dbReference type="InterPro" id="IPR011642">
    <property type="entry name" value="Gate_dom"/>
</dbReference>
<evidence type="ECO:0000256" key="4">
    <source>
        <dbReference type="ARBA" id="ARBA00022475"/>
    </source>
</evidence>
<dbReference type="Gene3D" id="3.40.50.300">
    <property type="entry name" value="P-loop containing nucleotide triphosphate hydrolases"/>
    <property type="match status" value="1"/>
</dbReference>
<keyword evidence="6 11" id="KW-0547">Nucleotide-binding</keyword>
<dbReference type="OrthoDB" id="9809127at2"/>
<reference evidence="15 18" key="2">
    <citation type="journal article" date="2024" name="Int. J. Syst. Evol. Microbiol.">
        <title>Lacrimispora brassicae sp. nov. isolated from fermented cabbage, and proposal of Clostridium indicum Gundawar et al. 2019 and Clostridium methoxybenzovorans Mechichi et al. 1999 as heterotypic synonyms of Lacrimispora amygdalina (Parshina et al. 2003) Haas and Blanchard 2020 and Lacrimispora indolis (McClung and McCoy 1957) Haas and Blanchard 2020, respectively.</title>
        <authorList>
            <person name="Kobayashi H."/>
            <person name="Tanizawa Y."/>
            <person name="Sakamoto M."/>
            <person name="Ohkuma M."/>
            <person name="Tohno M."/>
        </authorList>
    </citation>
    <scope>NUCLEOTIDE SEQUENCE [LARGE SCALE GENOMIC DNA]</scope>
    <source>
        <strain evidence="15 18">DSM 12857</strain>
    </source>
</reference>
<feature type="transmembrane region" description="Helical" evidence="13">
    <location>
        <begin position="690"/>
        <end position="714"/>
    </location>
</feature>
<reference evidence="16 17" key="1">
    <citation type="submission" date="2018-07" db="EMBL/GenBank/DDBJ databases">
        <title>New species, Clostridium PI-S10-A1B.</title>
        <authorList>
            <person name="Krishna G."/>
            <person name="Summeta K."/>
            <person name="Shikha S."/>
            <person name="Prabhu P.B."/>
            <person name="Suresh K."/>
        </authorList>
    </citation>
    <scope>NUCLEOTIDE SEQUENCE [LARGE SCALE GENOMIC DNA]</scope>
    <source>
        <strain evidence="16 17">PI-S10-A1B</strain>
    </source>
</reference>
<dbReference type="GO" id="GO:0005525">
    <property type="term" value="F:GTP binding"/>
    <property type="evidence" value="ECO:0007669"/>
    <property type="project" value="UniProtKB-KW"/>
</dbReference>
<evidence type="ECO:0000313" key="17">
    <source>
        <dbReference type="Proteomes" id="UP000260680"/>
    </source>
</evidence>
<evidence type="ECO:0000256" key="7">
    <source>
        <dbReference type="ARBA" id="ARBA00022989"/>
    </source>
</evidence>
<evidence type="ECO:0000256" key="13">
    <source>
        <dbReference type="RuleBase" id="RU362098"/>
    </source>
</evidence>
<dbReference type="Gene3D" id="1.10.287.1770">
    <property type="match status" value="1"/>
</dbReference>
<dbReference type="EMBL" id="BRPJ01000030">
    <property type="protein sequence ID" value="GLB29696.1"/>
    <property type="molecule type" value="Genomic_DNA"/>
</dbReference>
<name>A0A3E2N7M4_9FIRM</name>
<dbReference type="Pfam" id="PF17910">
    <property type="entry name" value="FeoB_Cyto"/>
    <property type="match status" value="1"/>
</dbReference>
<keyword evidence="8 11" id="KW-0342">GTP-binding</keyword>
<comment type="subcellular location">
    <subcellularLocation>
        <location evidence="2 13">Cell membrane</location>
        <topology evidence="2 13">Multi-pass membrane protein</topology>
    </subcellularLocation>
</comment>
<evidence type="ECO:0000256" key="5">
    <source>
        <dbReference type="ARBA" id="ARBA00022692"/>
    </source>
</evidence>
<keyword evidence="13" id="KW-0410">Iron transport</keyword>
<evidence type="ECO:0000256" key="12">
    <source>
        <dbReference type="PIRSR" id="PIRSR603373-2"/>
    </source>
</evidence>
<keyword evidence="13" id="KW-0406">Ion transport</keyword>
<evidence type="ECO:0000313" key="16">
    <source>
        <dbReference type="EMBL" id="RFZ76986.1"/>
    </source>
</evidence>
<keyword evidence="18" id="KW-1185">Reference proteome</keyword>
<evidence type="ECO:0000256" key="6">
    <source>
        <dbReference type="ARBA" id="ARBA00022741"/>
    </source>
</evidence>
<feature type="binding site" evidence="11">
    <location>
        <begin position="34"/>
        <end position="41"/>
    </location>
    <ligand>
        <name>GTP</name>
        <dbReference type="ChEBI" id="CHEBI:37565"/>
        <label>1</label>
    </ligand>
</feature>
<dbReference type="AlphaFoldDB" id="A0A3E2N7M4"/>
<dbReference type="InterPro" id="IPR027417">
    <property type="entry name" value="P-loop_NTPase"/>
</dbReference>
<feature type="binding site" evidence="11">
    <location>
        <begin position="80"/>
        <end position="83"/>
    </location>
    <ligand>
        <name>GTP</name>
        <dbReference type="ChEBI" id="CHEBI:37565"/>
        <label>1</label>
    </ligand>
</feature>
<evidence type="ECO:0000256" key="1">
    <source>
        <dbReference type="ARBA" id="ARBA00003926"/>
    </source>
</evidence>
<keyword evidence="4" id="KW-1003">Cell membrane</keyword>
<dbReference type="RefSeq" id="WP_117418952.1">
    <property type="nucleotide sequence ID" value="NZ_BRPJ01000030.1"/>
</dbReference>
<dbReference type="PANTHER" id="PTHR43185:SF2">
    <property type="entry name" value="FERROUS IRON TRANSPORT PROTEIN B"/>
    <property type="match status" value="1"/>
</dbReference>
<evidence type="ECO:0000256" key="11">
    <source>
        <dbReference type="PIRSR" id="PIRSR603373-1"/>
    </source>
</evidence>
<feature type="domain" description="FeoB-type G" evidence="14">
    <location>
        <begin position="27"/>
        <end position="189"/>
    </location>
</feature>
<keyword evidence="5 13" id="KW-0812">Transmembrane</keyword>
<accession>A0A3E2N7M4</accession>
<feature type="transmembrane region" description="Helical" evidence="13">
    <location>
        <begin position="320"/>
        <end position="341"/>
    </location>
</feature>
<dbReference type="EMBL" id="QOHO01000071">
    <property type="protein sequence ID" value="RFZ76986.1"/>
    <property type="molecule type" value="Genomic_DNA"/>
</dbReference>